<comment type="caution">
    <text evidence="3">The sequence shown here is derived from an EMBL/GenBank/DDBJ whole genome shotgun (WGS) entry which is preliminary data.</text>
</comment>
<keyword evidence="1" id="KW-0732">Signal</keyword>
<name>A0AA40P668_9PSED</name>
<dbReference type="GO" id="GO:0043190">
    <property type="term" value="C:ATP-binding cassette (ABC) transporter complex"/>
    <property type="evidence" value="ECO:0007669"/>
    <property type="project" value="InterPro"/>
</dbReference>
<dbReference type="Gene3D" id="3.40.190.100">
    <property type="entry name" value="Glycine betaine-binding periplasmic protein, domain 2"/>
    <property type="match status" value="1"/>
</dbReference>
<dbReference type="Proteomes" id="UP000050523">
    <property type="component" value="Unassembled WGS sequence"/>
</dbReference>
<sequence length="339" mass="36798">MSMRSITRLLSCSLLALGLLGPPAMAAEKNAPIQFGALTWESGSLITEVLRTLVEKGYGYPTDTLPGSTVSLETALAKNDIQVIAEEWTGRSPVWVKAEADGKVFGLGNIVKGATEGWWVPEYVIKGDAAKGIKPMAPDLKSVADLARYKDVFKDPESPDKGRFLNSPSGWTSEIVNTQKLKAYGLSDSFVNFRTGSGAALDAEIGSAIRRGKPVLFYYWSPTPLLGSYKLIKLEEPPFDADAWKTLTDASNPDPRGSSSLDATLSIGVSAAFSKQYPELVSFFKQVDFPIDLLNQTLAEMSEKHQDPQVVAKAFLKQHPDVWKAWLPADVAARVSSAL</sequence>
<gene>
    <name evidence="3" type="ORF">ALO43_100019</name>
</gene>
<protein>
    <submittedName>
        <fullName evidence="3">Histidine transporter, periplasmic histidine-binding protein</fullName>
    </submittedName>
</protein>
<dbReference type="Gene3D" id="3.10.105.10">
    <property type="entry name" value="Dipeptide-binding Protein, Domain 3"/>
    <property type="match status" value="1"/>
</dbReference>
<evidence type="ECO:0000259" key="2">
    <source>
        <dbReference type="Pfam" id="PF04069"/>
    </source>
</evidence>
<dbReference type="Pfam" id="PF04069">
    <property type="entry name" value="OpuAC"/>
    <property type="match status" value="1"/>
</dbReference>
<feature type="chain" id="PRO_5041453467" evidence="1">
    <location>
        <begin position="27"/>
        <end position="339"/>
    </location>
</feature>
<evidence type="ECO:0000256" key="1">
    <source>
        <dbReference type="SAM" id="SignalP"/>
    </source>
</evidence>
<organism evidence="3 4">
    <name type="scientific">Pseudomonas tremae</name>
    <dbReference type="NCBI Taxonomy" id="200454"/>
    <lineage>
        <taxon>Bacteria</taxon>
        <taxon>Pseudomonadati</taxon>
        <taxon>Pseudomonadota</taxon>
        <taxon>Gammaproteobacteria</taxon>
        <taxon>Pseudomonadales</taxon>
        <taxon>Pseudomonadaceae</taxon>
        <taxon>Pseudomonas</taxon>
    </lineage>
</organism>
<dbReference type="CDD" id="cd13641">
    <property type="entry name" value="PBP2_HisX_like"/>
    <property type="match status" value="1"/>
</dbReference>
<accession>A0AA40P668</accession>
<dbReference type="SUPFAM" id="SSF53850">
    <property type="entry name" value="Periplasmic binding protein-like II"/>
    <property type="match status" value="1"/>
</dbReference>
<feature type="domain" description="ABC-type glycine betaine transport system substrate-binding" evidence="2">
    <location>
        <begin position="32"/>
        <end position="318"/>
    </location>
</feature>
<dbReference type="InterPro" id="IPR007210">
    <property type="entry name" value="ABC_Gly_betaine_transp_sub-bd"/>
</dbReference>
<dbReference type="AlphaFoldDB" id="A0AA40P668"/>
<evidence type="ECO:0000313" key="3">
    <source>
        <dbReference type="EMBL" id="KPZ04381.1"/>
    </source>
</evidence>
<feature type="signal peptide" evidence="1">
    <location>
        <begin position="1"/>
        <end position="26"/>
    </location>
</feature>
<dbReference type="GO" id="GO:0022857">
    <property type="term" value="F:transmembrane transporter activity"/>
    <property type="evidence" value="ECO:0007669"/>
    <property type="project" value="InterPro"/>
</dbReference>
<proteinExistence type="predicted"/>
<reference evidence="3 4" key="1">
    <citation type="submission" date="2015-09" db="EMBL/GenBank/DDBJ databases">
        <title>Genome announcement of multiple Pseudomonas syringae strains.</title>
        <authorList>
            <person name="Thakur S."/>
            <person name="Wang P.W."/>
            <person name="Gong Y."/>
            <person name="Weir B.S."/>
            <person name="Guttman D.S."/>
        </authorList>
    </citation>
    <scope>NUCLEOTIDE SEQUENCE [LARGE SCALE GENOMIC DNA]</scope>
    <source>
        <strain evidence="3 4">ICMP9151</strain>
    </source>
</reference>
<dbReference type="EMBL" id="LJRO01000117">
    <property type="protein sequence ID" value="KPZ04381.1"/>
    <property type="molecule type" value="Genomic_DNA"/>
</dbReference>
<evidence type="ECO:0000313" key="4">
    <source>
        <dbReference type="Proteomes" id="UP000050523"/>
    </source>
</evidence>